<proteinExistence type="predicted"/>
<evidence type="ECO:0000256" key="2">
    <source>
        <dbReference type="ARBA" id="ARBA00022723"/>
    </source>
</evidence>
<dbReference type="GeneID" id="8231033"/>
<dbReference type="Proteomes" id="UP000009046">
    <property type="component" value="Unassembled WGS sequence"/>
</dbReference>
<dbReference type="SUPFAM" id="SSF51604">
    <property type="entry name" value="Enolase C-terminal domain-like"/>
    <property type="match status" value="1"/>
</dbReference>
<reference evidence="5" key="1">
    <citation type="submission" date="2007-04" db="EMBL/GenBank/DDBJ databases">
        <title>Annotation of Pediculus humanus corporis strain USDA.</title>
        <authorList>
            <person name="Kirkness E."/>
            <person name="Hannick L."/>
            <person name="Hass B."/>
            <person name="Bruggner R."/>
            <person name="Lawson D."/>
            <person name="Bidwell S."/>
            <person name="Joardar V."/>
            <person name="Caler E."/>
            <person name="Walenz B."/>
            <person name="Inman J."/>
            <person name="Schobel S."/>
            <person name="Galinsky K."/>
            <person name="Amedeo P."/>
            <person name="Strausberg R."/>
        </authorList>
    </citation>
    <scope>NUCLEOTIDE SEQUENCE</scope>
    <source>
        <strain evidence="5">USDA</strain>
    </source>
</reference>
<dbReference type="Pfam" id="PF13378">
    <property type="entry name" value="MR_MLE_C"/>
    <property type="match status" value="1"/>
</dbReference>
<dbReference type="STRING" id="121224.E0VBK9"/>
<evidence type="ECO:0000313" key="5">
    <source>
        <dbReference type="EMBL" id="EEB10765.1"/>
    </source>
</evidence>
<dbReference type="EnsemblMetazoa" id="PHUM063910-RA">
    <property type="protein sequence ID" value="PHUM063910-PA"/>
    <property type="gene ID" value="PHUM063910"/>
</dbReference>
<reference evidence="6" key="3">
    <citation type="submission" date="2020-05" db="UniProtKB">
        <authorList>
            <consortium name="EnsemblMetazoa"/>
        </authorList>
    </citation>
    <scope>IDENTIFICATION</scope>
    <source>
        <strain evidence="6">USDA</strain>
    </source>
</reference>
<dbReference type="Gene3D" id="3.30.390.10">
    <property type="entry name" value="Enolase-like, N-terminal domain"/>
    <property type="match status" value="1"/>
</dbReference>
<dbReference type="GO" id="GO:0016836">
    <property type="term" value="F:hydro-lyase activity"/>
    <property type="evidence" value="ECO:0007669"/>
    <property type="project" value="TreeGrafter"/>
</dbReference>
<dbReference type="KEGG" id="phu:Phum_PHUM063910"/>
<dbReference type="CTD" id="8231033"/>
<dbReference type="SUPFAM" id="SSF54826">
    <property type="entry name" value="Enolase N-terminal domain-like"/>
    <property type="match status" value="1"/>
</dbReference>
<dbReference type="Gene3D" id="3.20.20.120">
    <property type="entry name" value="Enolase-like C-terminal domain"/>
    <property type="match status" value="1"/>
</dbReference>
<dbReference type="EMBL" id="AAZO01000748">
    <property type="status" value="NOT_ANNOTATED_CDS"/>
    <property type="molecule type" value="Genomic_DNA"/>
</dbReference>
<dbReference type="eggNOG" id="ENOG502QU7C">
    <property type="taxonomic scope" value="Eukaryota"/>
</dbReference>
<dbReference type="InterPro" id="IPR029017">
    <property type="entry name" value="Enolase-like_N"/>
</dbReference>
<dbReference type="InterPro" id="IPR029065">
    <property type="entry name" value="Enolase_C-like"/>
</dbReference>
<dbReference type="PANTHER" id="PTHR13794:SF58">
    <property type="entry name" value="MITOCHONDRIAL ENOLASE SUPERFAMILY MEMBER 1"/>
    <property type="match status" value="1"/>
</dbReference>
<dbReference type="InterPro" id="IPR046945">
    <property type="entry name" value="RHMD-like"/>
</dbReference>
<accession>E0VBK9</accession>
<comment type="cofactor">
    <cofactor evidence="1">
        <name>Mg(2+)</name>
        <dbReference type="ChEBI" id="CHEBI:18420"/>
    </cofactor>
</comment>
<dbReference type="PANTHER" id="PTHR13794">
    <property type="entry name" value="ENOLASE SUPERFAMILY, MANDELATE RACEMASE"/>
    <property type="match status" value="1"/>
</dbReference>
<dbReference type="InterPro" id="IPR013342">
    <property type="entry name" value="Mandelate_racemase_C"/>
</dbReference>
<sequence length="445" mass="51137">MYNDEGLTIVSIDVKDVRFPTSKEFHGSDAMHTDPDYSCAYVIIETKNGRKGYGLTFTLGKGTEIVVHAVRSLSHLILNKNAHEIFNNFSNTWRSITSESQLRWLGPEKGVIHLATSAIINALWDLWSRLERKPLWKLLCDLKPEILVSTIDFRYITDVITPEECINYLRDSSIDVRETREKKIKEDGYPAYTTQIGWIGYPLSKIETLCKDYLDKGFTAFKIKVGQSLEDDKKRCQLVRKIIGSNNLMLLDANQKWEINEAIEWMKQLLTYRPYWIEEPTSPDDILGNSVISKNLNCHGVKVASGEMCSNRVMFKQFFQSNAFQICQIDSARLGGVNELLSVYFMAKKFRVPVCPHAGGVGLCEMVQHLQIFDYICLSGTTNDRMIEYVDQQHEQFENPVVVVNGKYKIPNTPGYSTKLHDHVFSLYEYPNGEKWKITKTDEHE</sequence>
<evidence type="ECO:0000259" key="4">
    <source>
        <dbReference type="SMART" id="SM00922"/>
    </source>
</evidence>
<gene>
    <name evidence="6" type="primary">8231033</name>
    <name evidence="5" type="ORF">Phum_PHUM063910</name>
</gene>
<protein>
    <submittedName>
        <fullName evidence="5 6">Mandelate racemase, putative</fullName>
    </submittedName>
</protein>
<dbReference type="SMART" id="SM00922">
    <property type="entry name" value="MR_MLE"/>
    <property type="match status" value="1"/>
</dbReference>
<dbReference type="AlphaFoldDB" id="E0VBK9"/>
<feature type="domain" description="Mandelate racemase/muconate lactonizing enzyme C-terminal" evidence="4">
    <location>
        <begin position="203"/>
        <end position="299"/>
    </location>
</feature>
<keyword evidence="2" id="KW-0479">Metal-binding</keyword>
<evidence type="ECO:0000313" key="6">
    <source>
        <dbReference type="EnsemblMetazoa" id="PHUM063910-PA"/>
    </source>
</evidence>
<dbReference type="InterPro" id="IPR013341">
    <property type="entry name" value="Mandelate_racemase_N_dom"/>
</dbReference>
<dbReference type="GO" id="GO:0000287">
    <property type="term" value="F:magnesium ion binding"/>
    <property type="evidence" value="ECO:0007669"/>
    <property type="project" value="TreeGrafter"/>
</dbReference>
<dbReference type="OMA" id="SGAIDVC"/>
<dbReference type="InParanoid" id="E0VBK9"/>
<evidence type="ECO:0000256" key="3">
    <source>
        <dbReference type="ARBA" id="ARBA00022842"/>
    </source>
</evidence>
<dbReference type="InterPro" id="IPR036849">
    <property type="entry name" value="Enolase-like_C_sf"/>
</dbReference>
<dbReference type="SFLD" id="SFLDS00001">
    <property type="entry name" value="Enolase"/>
    <property type="match status" value="1"/>
</dbReference>
<dbReference type="EMBL" id="DS235032">
    <property type="protein sequence ID" value="EEB10765.1"/>
    <property type="molecule type" value="Genomic_DNA"/>
</dbReference>
<dbReference type="OrthoDB" id="14161at2759"/>
<keyword evidence="3" id="KW-0460">Magnesium</keyword>
<keyword evidence="7" id="KW-1185">Reference proteome</keyword>
<dbReference type="HOGENOM" id="CLU_030273_2_0_1"/>
<dbReference type="GO" id="GO:0016052">
    <property type="term" value="P:carbohydrate catabolic process"/>
    <property type="evidence" value="ECO:0007669"/>
    <property type="project" value="TreeGrafter"/>
</dbReference>
<evidence type="ECO:0000313" key="7">
    <source>
        <dbReference type="Proteomes" id="UP000009046"/>
    </source>
</evidence>
<reference evidence="5" key="2">
    <citation type="submission" date="2007-04" db="EMBL/GenBank/DDBJ databases">
        <title>The genome of the human body louse.</title>
        <authorList>
            <consortium name="The Human Body Louse Genome Consortium"/>
            <person name="Kirkness E."/>
            <person name="Walenz B."/>
            <person name="Hass B."/>
            <person name="Bruggner R."/>
            <person name="Strausberg R."/>
        </authorList>
    </citation>
    <scope>NUCLEOTIDE SEQUENCE</scope>
    <source>
        <strain evidence="5">USDA</strain>
    </source>
</reference>
<dbReference type="SFLD" id="SFLDG00179">
    <property type="entry name" value="mandelate_racemase"/>
    <property type="match status" value="1"/>
</dbReference>
<dbReference type="VEuPathDB" id="VectorBase:PHUM063910"/>
<organism>
    <name type="scientific">Pediculus humanus subsp. corporis</name>
    <name type="common">Body louse</name>
    <dbReference type="NCBI Taxonomy" id="121224"/>
    <lineage>
        <taxon>Eukaryota</taxon>
        <taxon>Metazoa</taxon>
        <taxon>Ecdysozoa</taxon>
        <taxon>Arthropoda</taxon>
        <taxon>Hexapoda</taxon>
        <taxon>Insecta</taxon>
        <taxon>Pterygota</taxon>
        <taxon>Neoptera</taxon>
        <taxon>Paraneoptera</taxon>
        <taxon>Psocodea</taxon>
        <taxon>Troctomorpha</taxon>
        <taxon>Phthiraptera</taxon>
        <taxon>Anoplura</taxon>
        <taxon>Pediculidae</taxon>
        <taxon>Pediculus</taxon>
    </lineage>
</organism>
<dbReference type="RefSeq" id="XP_002423503.1">
    <property type="nucleotide sequence ID" value="XM_002423458.1"/>
</dbReference>
<dbReference type="Pfam" id="PF02746">
    <property type="entry name" value="MR_MLE_N"/>
    <property type="match status" value="1"/>
</dbReference>
<name>E0VBK9_PEDHC</name>
<evidence type="ECO:0000256" key="1">
    <source>
        <dbReference type="ARBA" id="ARBA00001946"/>
    </source>
</evidence>